<dbReference type="EMBL" id="KB741028">
    <property type="protein sequence ID" value="ENN74797.1"/>
    <property type="molecule type" value="Genomic_DNA"/>
</dbReference>
<dbReference type="InterPro" id="IPR002110">
    <property type="entry name" value="Ankyrin_rpt"/>
</dbReference>
<proteinExistence type="predicted"/>
<dbReference type="OMA" id="IKFEANP"/>
<dbReference type="EnsemblMetazoa" id="XM_019908722.1">
    <property type="protein sequence ID" value="XP_019764281.1"/>
    <property type="gene ID" value="LOC109540367"/>
</dbReference>
<gene>
    <name evidence="5" type="primary">109540367</name>
    <name evidence="4" type="ORF">D910_04097</name>
    <name evidence="3" type="ORF">YQE_08570</name>
</gene>
<dbReference type="OrthoDB" id="539213at2759"/>
<reference evidence="6 7" key="1">
    <citation type="journal article" date="2013" name="Genome Biol.">
        <title>Draft genome of the mountain pine beetle, Dendroctonus ponderosae Hopkins, a major forest pest.</title>
        <authorList>
            <person name="Keeling C.I."/>
            <person name="Yuen M.M."/>
            <person name="Liao N.Y."/>
            <person name="Docking T.R."/>
            <person name="Chan S.K."/>
            <person name="Taylor G.A."/>
            <person name="Palmquist D.L."/>
            <person name="Jackman S.D."/>
            <person name="Nguyen A."/>
            <person name="Li M."/>
            <person name="Henderson H."/>
            <person name="Janes J.K."/>
            <person name="Zhao Y."/>
            <person name="Pandoh P."/>
            <person name="Moore R."/>
            <person name="Sperling F.A."/>
            <person name="Huber D.P."/>
            <person name="Birol I."/>
            <person name="Jones S.J."/>
            <person name="Bohlmann J."/>
        </authorList>
    </citation>
    <scope>NUCLEOTIDE SEQUENCE</scope>
</reference>
<dbReference type="EMBL" id="KB631846">
    <property type="protein sequence ID" value="ERL86691.1"/>
    <property type="molecule type" value="Genomic_DNA"/>
</dbReference>
<evidence type="ECO:0000313" key="3">
    <source>
        <dbReference type="EMBL" id="ENN74797.1"/>
    </source>
</evidence>
<dbReference type="AlphaFoldDB" id="N6U878"/>
<dbReference type="Pfam" id="PF12796">
    <property type="entry name" value="Ank_2"/>
    <property type="match status" value="1"/>
</dbReference>
<dbReference type="Proteomes" id="UP000030742">
    <property type="component" value="Unassembled WGS sequence"/>
</dbReference>
<feature type="repeat" description="ANK" evidence="1">
    <location>
        <begin position="64"/>
        <end position="96"/>
    </location>
</feature>
<dbReference type="GO" id="GO:0042981">
    <property type="term" value="P:regulation of apoptotic process"/>
    <property type="evidence" value="ECO:0007669"/>
    <property type="project" value="TreeGrafter"/>
</dbReference>
<dbReference type="PANTHER" id="PTHR24183:SF1">
    <property type="entry name" value="FIBRONECTIN TYPE 3 AND ANKYRIN REPEAT DOMAINS PROTEIN 1"/>
    <property type="match status" value="1"/>
</dbReference>
<dbReference type="Proteomes" id="UP000019118">
    <property type="component" value="Unassembled WGS sequence"/>
</dbReference>
<feature type="non-terminal residue" evidence="3">
    <location>
        <position position="1"/>
    </location>
</feature>
<feature type="region of interest" description="Disordered" evidence="2">
    <location>
        <begin position="292"/>
        <end position="313"/>
    </location>
</feature>
<dbReference type="KEGG" id="dpa:109540367"/>
<dbReference type="STRING" id="77166.N6U878"/>
<accession>N6U878</accession>
<keyword evidence="1" id="KW-0040">ANK repeat</keyword>
<name>N6U878_DENPD</name>
<keyword evidence="6" id="KW-1185">Reference proteome</keyword>
<organism evidence="3">
    <name type="scientific">Dendroctonus ponderosae</name>
    <name type="common">Mountain pine beetle</name>
    <dbReference type="NCBI Taxonomy" id="77166"/>
    <lineage>
        <taxon>Eukaryota</taxon>
        <taxon>Metazoa</taxon>
        <taxon>Ecdysozoa</taxon>
        <taxon>Arthropoda</taxon>
        <taxon>Hexapoda</taxon>
        <taxon>Insecta</taxon>
        <taxon>Pterygota</taxon>
        <taxon>Neoptera</taxon>
        <taxon>Endopterygota</taxon>
        <taxon>Coleoptera</taxon>
        <taxon>Polyphaga</taxon>
        <taxon>Cucujiformia</taxon>
        <taxon>Curculionidae</taxon>
        <taxon>Scolytinae</taxon>
        <taxon>Dendroctonus</taxon>
    </lineage>
</organism>
<dbReference type="Gene3D" id="1.25.40.20">
    <property type="entry name" value="Ankyrin repeat-containing domain"/>
    <property type="match status" value="2"/>
</dbReference>
<protein>
    <submittedName>
        <fullName evidence="3 5">Uncharacterized protein</fullName>
    </submittedName>
</protein>
<evidence type="ECO:0000313" key="4">
    <source>
        <dbReference type="EMBL" id="ERL86691.1"/>
    </source>
</evidence>
<evidence type="ECO:0000313" key="6">
    <source>
        <dbReference type="Proteomes" id="UP000019118"/>
    </source>
</evidence>
<evidence type="ECO:0000313" key="7">
    <source>
        <dbReference type="Proteomes" id="UP000030742"/>
    </source>
</evidence>
<dbReference type="HOGENOM" id="CLU_866959_0_0_1"/>
<dbReference type="SMART" id="SM00248">
    <property type="entry name" value="ANK"/>
    <property type="match status" value="4"/>
</dbReference>
<evidence type="ECO:0000313" key="5">
    <source>
        <dbReference type="EnsemblMetazoa" id="XP_019764281.1"/>
    </source>
</evidence>
<dbReference type="PANTHER" id="PTHR24183">
    <property type="entry name" value="FIBRONECTIN TYPE 3 AND ANKYRIN REPEAT DOMAINS PROTEIN 1"/>
    <property type="match status" value="1"/>
</dbReference>
<sequence>MSDSDSGRESSLTNYRPQVSYNHPKLIDNDQNTKLHIAAASNQVALIEKYIRQEFHFVDPQNYLGWTPLMMACRKGHFDSVRCLILHRANATLVNAFGTNVFQLGVASGNLEMVKFLLDHFLTGGISRRILELFLPVASIAILFKHQKILEFLVEHHFSVDGTTPETGITPFMFAHAMENDPAISYLLKQNADTTIKNFLGITAIHIATIRQHMKVLPTIDQRYFSQKLSHLPPERQESFTNEMQNQQLRSVLQMKSEGTPNYLPPQVCGPNSPFIIVTSCSNTPDAIKFEANPNRMGENNRRSSNISPSQILPSPNLTPIFPNPSIRQIFFPSNFSFPQNYLISPSFTTVPSHHKNDILNENLR</sequence>
<feature type="compositionally biased region" description="Polar residues" evidence="2">
    <location>
        <begin position="303"/>
        <end position="313"/>
    </location>
</feature>
<dbReference type="GO" id="GO:0005634">
    <property type="term" value="C:nucleus"/>
    <property type="evidence" value="ECO:0007669"/>
    <property type="project" value="TreeGrafter"/>
</dbReference>
<dbReference type="InterPro" id="IPR036770">
    <property type="entry name" value="Ankyrin_rpt-contain_sf"/>
</dbReference>
<reference evidence="5" key="2">
    <citation type="submission" date="2024-08" db="UniProtKB">
        <authorList>
            <consortium name="EnsemblMetazoa"/>
        </authorList>
    </citation>
    <scope>IDENTIFICATION</scope>
</reference>
<evidence type="ECO:0000256" key="1">
    <source>
        <dbReference type="PROSITE-ProRule" id="PRU00023"/>
    </source>
</evidence>
<dbReference type="PROSITE" id="PS50088">
    <property type="entry name" value="ANK_REPEAT"/>
    <property type="match status" value="1"/>
</dbReference>
<dbReference type="SUPFAM" id="SSF48403">
    <property type="entry name" value="Ankyrin repeat"/>
    <property type="match status" value="1"/>
</dbReference>
<evidence type="ECO:0000256" key="2">
    <source>
        <dbReference type="SAM" id="MobiDB-lite"/>
    </source>
</evidence>